<reference evidence="10 11" key="1">
    <citation type="submission" date="2018-01" db="EMBL/GenBank/DDBJ databases">
        <title>Draft genome sequence of Paucibacter aquatile CR182 isolated from freshwater of the Nakdong River.</title>
        <authorList>
            <person name="Choi A."/>
            <person name="Chung E.J."/>
        </authorList>
    </citation>
    <scope>NUCLEOTIDE SEQUENCE [LARGE SCALE GENOMIC DNA]</scope>
    <source>
        <strain evidence="10 11">CR182</strain>
    </source>
</reference>
<dbReference type="GO" id="GO:0005737">
    <property type="term" value="C:cytoplasm"/>
    <property type="evidence" value="ECO:0007669"/>
    <property type="project" value="UniProtKB-SubCell"/>
</dbReference>
<comment type="pathway">
    <text evidence="9">Amino-acid biosynthesis; L-arginine biosynthesis; L-ornithine and N-acetyl-L-glutamate from L-glutamate and N(2)-acetyl-L-ornithine (cyclic): step 1/1.</text>
</comment>
<dbReference type="Gene3D" id="3.10.20.340">
    <property type="entry name" value="ArgJ beta chain, C-terminal domain"/>
    <property type="match status" value="1"/>
</dbReference>
<evidence type="ECO:0000256" key="3">
    <source>
        <dbReference type="ARBA" id="ARBA00022571"/>
    </source>
</evidence>
<dbReference type="FunFam" id="3.60.70.12:FF:000001">
    <property type="entry name" value="Arginine biosynthesis bifunctional protein ArgJ, chloroplastic"/>
    <property type="match status" value="1"/>
</dbReference>
<dbReference type="PANTHER" id="PTHR23100">
    <property type="entry name" value="ARGININE BIOSYNTHESIS BIFUNCTIONAL PROTEIN ARGJ"/>
    <property type="match status" value="1"/>
</dbReference>
<dbReference type="Proteomes" id="UP000235916">
    <property type="component" value="Unassembled WGS sequence"/>
</dbReference>
<feature type="chain" id="PRO_5023436676" description="Arginine biosynthesis bifunctional protein ArgJ alpha chain" evidence="9">
    <location>
        <begin position="1"/>
        <end position="195"/>
    </location>
</feature>
<feature type="site" description="Cleavage; by autolysis" evidence="9">
    <location>
        <begin position="195"/>
        <end position="196"/>
    </location>
</feature>
<evidence type="ECO:0000256" key="6">
    <source>
        <dbReference type="ARBA" id="ARBA00022813"/>
    </source>
</evidence>
<dbReference type="SUPFAM" id="SSF56266">
    <property type="entry name" value="DmpA/ArgJ-like"/>
    <property type="match status" value="1"/>
</dbReference>
<comment type="pathway">
    <text evidence="9">Amino-acid biosynthesis; L-arginine biosynthesis; N(2)-acetyl-L-ornithine from L-glutamate: step 1/4.</text>
</comment>
<dbReference type="InterPro" id="IPR002813">
    <property type="entry name" value="Arg_biosynth_ArgJ"/>
</dbReference>
<dbReference type="EC" id="2.3.1.35" evidence="9"/>
<feature type="binding site" evidence="9">
    <location>
        <position position="196"/>
    </location>
    <ligand>
        <name>substrate</name>
    </ligand>
</feature>
<evidence type="ECO:0000256" key="4">
    <source>
        <dbReference type="ARBA" id="ARBA00022605"/>
    </source>
</evidence>
<protein>
    <recommendedName>
        <fullName evidence="9">Arginine biosynthesis bifunctional protein ArgJ</fullName>
    </recommendedName>
    <domain>
        <recommendedName>
            <fullName evidence="9">Glutamate N-acetyltransferase</fullName>
            <ecNumber evidence="9">2.3.1.35</ecNumber>
        </recommendedName>
        <alternativeName>
            <fullName evidence="9">Ornithine acetyltransferase</fullName>
            <shortName evidence="9">OATase</shortName>
        </alternativeName>
        <alternativeName>
            <fullName evidence="9">Ornithine transacetylase</fullName>
        </alternativeName>
    </domain>
    <domain>
        <recommendedName>
            <fullName evidence="9">Amino-acid acetyltransferase</fullName>
            <ecNumber evidence="9">2.3.1.1</ecNumber>
        </recommendedName>
        <alternativeName>
            <fullName evidence="9">N-acetylglutamate synthase</fullName>
            <shortName evidence="9">AGSase</shortName>
        </alternativeName>
    </domain>
    <component>
        <recommendedName>
            <fullName evidence="9">Arginine biosynthesis bifunctional protein ArgJ alpha chain</fullName>
        </recommendedName>
    </component>
    <component>
        <recommendedName>
            <fullName evidence="9">Arginine biosynthesis bifunctional protein ArgJ beta chain</fullName>
        </recommendedName>
    </component>
</protein>
<dbReference type="NCBIfam" id="NF003802">
    <property type="entry name" value="PRK05388.1"/>
    <property type="match status" value="1"/>
</dbReference>
<proteinExistence type="inferred from homology"/>
<feature type="chain" id="PRO_5023436677" description="Arginine biosynthesis bifunctional protein ArgJ beta chain" evidence="9">
    <location>
        <begin position="196"/>
        <end position="412"/>
    </location>
</feature>
<keyword evidence="3 9" id="KW-0055">Arginine biosynthesis</keyword>
<dbReference type="UniPathway" id="UPA00068">
    <property type="reaction ID" value="UER00106"/>
</dbReference>
<comment type="caution">
    <text evidence="10">The sequence shown here is derived from an EMBL/GenBank/DDBJ whole genome shotgun (WGS) entry which is preliminary data.</text>
</comment>
<evidence type="ECO:0000256" key="5">
    <source>
        <dbReference type="ARBA" id="ARBA00022679"/>
    </source>
</evidence>
<comment type="subunit">
    <text evidence="2 9">Heterotetramer of two alpha and two beta chains.</text>
</comment>
<evidence type="ECO:0000256" key="2">
    <source>
        <dbReference type="ARBA" id="ARBA00011475"/>
    </source>
</evidence>
<sequence length="412" mass="43597">MPVNLTAPDPASLHPVPGVRLGVTMAGIRKADRRDLSVIALDEGASVAGVFTKNRFCAAPVQVCREHLAGQTEGAGIRAILVNTGNANAGTGEDGLARARQSCTALAELMGLQPSQILPFSTGVIMEVLPVDRIIAGLPKAIAALRDDAWGEAALGIMTTDTLPKAASRQIQIQGQTVTITGISKGAGMIRPNMATMLGYVATDAHINPGLLQTLVTEAADASFNRITIDGDTSTNDSFVLIATHKAQHERIESLHSAEGQALREAVIAVSQQLAQAIVRDGEGATKFISVVVEGGRDEAECKLAAYAIAHSPLVKTAFFASDPNLGRILAAVGYAGIADLDQTLIDLHLDDVHVVRAGGRHPDYREEDGQRVMKQSEITVRVSLHRGAAHTTVWTCDLSHDYVTINADYRS</sequence>
<comment type="similarity">
    <text evidence="1 9">Belongs to the ArgJ family.</text>
</comment>
<dbReference type="GO" id="GO:0006592">
    <property type="term" value="P:ornithine biosynthetic process"/>
    <property type="evidence" value="ECO:0007669"/>
    <property type="project" value="TreeGrafter"/>
</dbReference>
<dbReference type="Pfam" id="PF01960">
    <property type="entry name" value="ArgJ"/>
    <property type="match status" value="1"/>
</dbReference>
<feature type="binding site" evidence="9">
    <location>
        <position position="283"/>
    </location>
    <ligand>
        <name>substrate</name>
    </ligand>
</feature>
<dbReference type="CDD" id="cd02152">
    <property type="entry name" value="OAT"/>
    <property type="match status" value="1"/>
</dbReference>
<keyword evidence="5 9" id="KW-0808">Transferase</keyword>
<dbReference type="NCBIfam" id="TIGR00120">
    <property type="entry name" value="ArgJ"/>
    <property type="match status" value="1"/>
</dbReference>
<dbReference type="EMBL" id="POSP01000003">
    <property type="protein sequence ID" value="PND37730.1"/>
    <property type="molecule type" value="Genomic_DNA"/>
</dbReference>
<comment type="subcellular location">
    <subcellularLocation>
        <location evidence="9">Cytoplasm</location>
    </subcellularLocation>
</comment>
<dbReference type="PANTHER" id="PTHR23100:SF0">
    <property type="entry name" value="ARGININE BIOSYNTHESIS BIFUNCTIONAL PROTEIN ARGJ, MITOCHONDRIAL"/>
    <property type="match status" value="1"/>
</dbReference>
<feature type="binding site" evidence="9">
    <location>
        <position position="159"/>
    </location>
    <ligand>
        <name>substrate</name>
    </ligand>
</feature>
<feature type="site" description="Involved in the stabilization of negative charge on the oxyanion by the formation of the oxyanion hole" evidence="9">
    <location>
        <position position="123"/>
    </location>
</feature>
<organism evidence="10 11">
    <name type="scientific">Kinneretia aquatilis</name>
    <dbReference type="NCBI Taxonomy" id="2070761"/>
    <lineage>
        <taxon>Bacteria</taxon>
        <taxon>Pseudomonadati</taxon>
        <taxon>Pseudomonadota</taxon>
        <taxon>Betaproteobacteria</taxon>
        <taxon>Burkholderiales</taxon>
        <taxon>Sphaerotilaceae</taxon>
        <taxon>Roseateles</taxon>
    </lineage>
</organism>
<comment type="function">
    <text evidence="9">Catalyzes two activities which are involved in the cyclic version of arginine biosynthesis: the synthesis of N-acetylglutamate from glutamate and acetyl-CoA as the acetyl donor, and of ornithine by transacetylation between N(2)-acetylornithine and glutamate.</text>
</comment>
<keyword evidence="11" id="KW-1185">Reference proteome</keyword>
<evidence type="ECO:0000256" key="7">
    <source>
        <dbReference type="ARBA" id="ARBA00023315"/>
    </source>
</evidence>
<dbReference type="GO" id="GO:0006526">
    <property type="term" value="P:L-arginine biosynthetic process"/>
    <property type="evidence" value="ECO:0007669"/>
    <property type="project" value="UniProtKB-UniRule"/>
</dbReference>
<evidence type="ECO:0000313" key="11">
    <source>
        <dbReference type="Proteomes" id="UP000235916"/>
    </source>
</evidence>
<evidence type="ECO:0000256" key="1">
    <source>
        <dbReference type="ARBA" id="ARBA00006774"/>
    </source>
</evidence>
<dbReference type="GO" id="GO:0004042">
    <property type="term" value="F:L-glutamate N-acetyltransferase activity"/>
    <property type="evidence" value="ECO:0007669"/>
    <property type="project" value="UniProtKB-UniRule"/>
</dbReference>
<evidence type="ECO:0000313" key="10">
    <source>
        <dbReference type="EMBL" id="PND37730.1"/>
    </source>
</evidence>
<dbReference type="RefSeq" id="WP_102767650.1">
    <property type="nucleotide sequence ID" value="NZ_POSP01000003.1"/>
</dbReference>
<gene>
    <name evidence="9 10" type="primary">argJ</name>
    <name evidence="10" type="ORF">C1O66_09475</name>
</gene>
<dbReference type="GO" id="GO:0004358">
    <property type="term" value="F:L-glutamate N-acetyltransferase activity, acting on acetyl-L-ornithine as donor"/>
    <property type="evidence" value="ECO:0007669"/>
    <property type="project" value="UniProtKB-UniRule"/>
</dbReference>
<dbReference type="Gene3D" id="3.60.70.12">
    <property type="entry name" value="L-amino peptidase D-ALA esterase/amidase"/>
    <property type="match status" value="1"/>
</dbReference>
<evidence type="ECO:0000256" key="9">
    <source>
        <dbReference type="HAMAP-Rule" id="MF_01106"/>
    </source>
</evidence>
<comment type="catalytic activity">
    <reaction evidence="9">
        <text>L-glutamate + acetyl-CoA = N-acetyl-L-glutamate + CoA + H(+)</text>
        <dbReference type="Rhea" id="RHEA:24292"/>
        <dbReference type="ChEBI" id="CHEBI:15378"/>
        <dbReference type="ChEBI" id="CHEBI:29985"/>
        <dbReference type="ChEBI" id="CHEBI:44337"/>
        <dbReference type="ChEBI" id="CHEBI:57287"/>
        <dbReference type="ChEBI" id="CHEBI:57288"/>
        <dbReference type="EC" id="2.3.1.1"/>
    </reaction>
</comment>
<dbReference type="InterPro" id="IPR016117">
    <property type="entry name" value="ArgJ-like_dom_sf"/>
</dbReference>
<keyword evidence="9" id="KW-0511">Multifunctional enzyme</keyword>
<keyword evidence="4 9" id="KW-0028">Amino-acid biosynthesis</keyword>
<feature type="binding site" evidence="9">
    <location>
        <position position="412"/>
    </location>
    <ligand>
        <name>substrate</name>
    </ligand>
</feature>
<evidence type="ECO:0000256" key="8">
    <source>
        <dbReference type="ARBA" id="ARBA00049439"/>
    </source>
</evidence>
<dbReference type="EC" id="2.3.1.1" evidence="9"/>
<keyword evidence="6 9" id="KW-0068">Autocatalytic cleavage</keyword>
<feature type="active site" description="Nucleophile" evidence="9">
    <location>
        <position position="196"/>
    </location>
</feature>
<accession>A0A2N8KWA8</accession>
<feature type="binding site" evidence="9">
    <location>
        <position position="407"/>
    </location>
    <ligand>
        <name>substrate</name>
    </ligand>
</feature>
<name>A0A2N8KWA8_9BURK</name>
<feature type="site" description="Involved in the stabilization of negative charge on the oxyanion by the formation of the oxyanion hole" evidence="9">
    <location>
        <position position="122"/>
    </location>
</feature>
<feature type="binding site" evidence="9">
    <location>
        <position position="185"/>
    </location>
    <ligand>
        <name>substrate</name>
    </ligand>
</feature>
<dbReference type="AlphaFoldDB" id="A0A2N8KWA8"/>
<keyword evidence="7 9" id="KW-0012">Acyltransferase</keyword>
<dbReference type="InterPro" id="IPR042195">
    <property type="entry name" value="ArgJ_beta_C"/>
</dbReference>
<dbReference type="HAMAP" id="MF_01106">
    <property type="entry name" value="ArgJ"/>
    <property type="match status" value="1"/>
</dbReference>
<dbReference type="OrthoDB" id="9804242at2"/>
<comment type="catalytic activity">
    <reaction evidence="8 9">
        <text>N(2)-acetyl-L-ornithine + L-glutamate = N-acetyl-L-glutamate + L-ornithine</text>
        <dbReference type="Rhea" id="RHEA:15349"/>
        <dbReference type="ChEBI" id="CHEBI:29985"/>
        <dbReference type="ChEBI" id="CHEBI:44337"/>
        <dbReference type="ChEBI" id="CHEBI:46911"/>
        <dbReference type="ChEBI" id="CHEBI:57805"/>
        <dbReference type="EC" id="2.3.1.35"/>
    </reaction>
</comment>
<keyword evidence="9" id="KW-0963">Cytoplasm</keyword>
<dbReference type="FunFam" id="3.10.20.340:FF:000001">
    <property type="entry name" value="Arginine biosynthesis bifunctional protein ArgJ, chloroplastic"/>
    <property type="match status" value="1"/>
</dbReference>